<protein>
    <submittedName>
        <fullName evidence="1">Uncharacterized protein</fullName>
    </submittedName>
</protein>
<sequence>MSRPHLTFACGDYDRTRRVPSPFAARDPRVRRVFTDVVLRFMLPWLTGHLMTHRPRMRKPR</sequence>
<accession>A0ABW7AME8</accession>
<comment type="caution">
    <text evidence="1">The sequence shown here is derived from an EMBL/GenBank/DDBJ whole genome shotgun (WGS) entry which is preliminary data.</text>
</comment>
<dbReference type="Proteomes" id="UP001603978">
    <property type="component" value="Unassembled WGS sequence"/>
</dbReference>
<reference evidence="1 2" key="1">
    <citation type="submission" date="2024-10" db="EMBL/GenBank/DDBJ databases">
        <authorList>
            <person name="Topkara A.R."/>
            <person name="Saygin H."/>
        </authorList>
    </citation>
    <scope>NUCLEOTIDE SEQUENCE [LARGE SCALE GENOMIC DNA]</scope>
    <source>
        <strain evidence="1 2">M3C6</strain>
    </source>
</reference>
<keyword evidence="2" id="KW-1185">Reference proteome</keyword>
<gene>
    <name evidence="1" type="ORF">ACFLIM_35785</name>
</gene>
<name>A0ABW7AME8_9ACTN</name>
<organism evidence="1 2">
    <name type="scientific">Nonomuraea marmarensis</name>
    <dbReference type="NCBI Taxonomy" id="3351344"/>
    <lineage>
        <taxon>Bacteria</taxon>
        <taxon>Bacillati</taxon>
        <taxon>Actinomycetota</taxon>
        <taxon>Actinomycetes</taxon>
        <taxon>Streptosporangiales</taxon>
        <taxon>Streptosporangiaceae</taxon>
        <taxon>Nonomuraea</taxon>
    </lineage>
</organism>
<evidence type="ECO:0000313" key="2">
    <source>
        <dbReference type="Proteomes" id="UP001603978"/>
    </source>
</evidence>
<dbReference type="EMBL" id="JBICRM010000029">
    <property type="protein sequence ID" value="MFG1708575.1"/>
    <property type="molecule type" value="Genomic_DNA"/>
</dbReference>
<dbReference type="RefSeq" id="WP_393172807.1">
    <property type="nucleotide sequence ID" value="NZ_JBICRM010000029.1"/>
</dbReference>
<evidence type="ECO:0000313" key="1">
    <source>
        <dbReference type="EMBL" id="MFG1708575.1"/>
    </source>
</evidence>
<proteinExistence type="predicted"/>